<dbReference type="EMBL" id="JAYMYS010000002">
    <property type="protein sequence ID" value="KAK7405371.1"/>
    <property type="molecule type" value="Genomic_DNA"/>
</dbReference>
<dbReference type="Gene3D" id="2.80.10.50">
    <property type="match status" value="1"/>
</dbReference>
<proteinExistence type="predicted"/>
<dbReference type="InterPro" id="IPR002160">
    <property type="entry name" value="Prot_inh_Kunz-lg"/>
</dbReference>
<dbReference type="SUPFAM" id="SSF50386">
    <property type="entry name" value="STI-like"/>
    <property type="match status" value="1"/>
</dbReference>
<evidence type="ECO:0000313" key="2">
    <source>
        <dbReference type="EMBL" id="KAK7405371.1"/>
    </source>
</evidence>
<dbReference type="PROSITE" id="PS00283">
    <property type="entry name" value="SOYBEAN_KUNITZ"/>
    <property type="match status" value="1"/>
</dbReference>
<dbReference type="PANTHER" id="PTHR33107">
    <property type="entry name" value="KUNITZ TRYPSIN INHIBITOR 2"/>
    <property type="match status" value="1"/>
</dbReference>
<protein>
    <submittedName>
        <fullName evidence="2">Uncharacterized protein</fullName>
    </submittedName>
</protein>
<dbReference type="PRINTS" id="PR00291">
    <property type="entry name" value="KUNITZINHBTR"/>
</dbReference>
<evidence type="ECO:0000256" key="1">
    <source>
        <dbReference type="SAM" id="SignalP"/>
    </source>
</evidence>
<keyword evidence="1" id="KW-0732">Signal</keyword>
<feature type="signal peptide" evidence="1">
    <location>
        <begin position="1"/>
        <end position="23"/>
    </location>
</feature>
<reference evidence="2 3" key="1">
    <citation type="submission" date="2024-01" db="EMBL/GenBank/DDBJ databases">
        <title>The genomes of 5 underutilized Papilionoideae crops provide insights into root nodulation and disease resistanc.</title>
        <authorList>
            <person name="Jiang F."/>
        </authorList>
    </citation>
    <scope>NUCLEOTIDE SEQUENCE [LARGE SCALE GENOMIC DNA]</scope>
    <source>
        <strain evidence="2">DUOXIRENSHENG_FW03</strain>
        <tissue evidence="2">Leaves</tissue>
    </source>
</reference>
<dbReference type="GO" id="GO:0004866">
    <property type="term" value="F:endopeptidase inhibitor activity"/>
    <property type="evidence" value="ECO:0007669"/>
    <property type="project" value="InterPro"/>
</dbReference>
<dbReference type="Proteomes" id="UP001386955">
    <property type="component" value="Unassembled WGS sequence"/>
</dbReference>
<dbReference type="CDD" id="cd23367">
    <property type="entry name" value="beta-trefoil_STI_KPI104-like"/>
    <property type="match status" value="1"/>
</dbReference>
<name>A0AAN9SSP4_PSOTE</name>
<feature type="chain" id="PRO_5042876376" evidence="1">
    <location>
        <begin position="24"/>
        <end position="208"/>
    </location>
</feature>
<dbReference type="AlphaFoldDB" id="A0AAN9SSP4"/>
<dbReference type="PANTHER" id="PTHR33107:SF31">
    <property type="entry name" value="KUNITZ TYPE TRYPSIN INHIBITOR 104"/>
    <property type="match status" value="1"/>
</dbReference>
<sequence length="208" mass="23444">MSIKSFASLTLLVWLFTATPSLAQSNQYVLDTNGERVDSDDEYYIRPAITDNGGRFTLINRNGSCPLYVGLENTDTPQGYPVKFTPFAHNNNDDDDDIRVNRDLRVTFDEVSTTCINSNEWRVGENDTRSGRRLIITGRDNTTGSYGNYFRIVETQNASIYNIEWCPTEVCPTCRFICGTGGILRENGRILFALDGTPLPVVFQKKED</sequence>
<dbReference type="SMART" id="SM00452">
    <property type="entry name" value="STI"/>
    <property type="match status" value="1"/>
</dbReference>
<dbReference type="Pfam" id="PF00197">
    <property type="entry name" value="Kunitz_legume"/>
    <property type="match status" value="1"/>
</dbReference>
<dbReference type="InterPro" id="IPR011065">
    <property type="entry name" value="Kunitz_inhibitor_STI-like_sf"/>
</dbReference>
<accession>A0AAN9SSP4</accession>
<gene>
    <name evidence="2" type="ORF">VNO78_06623</name>
</gene>
<evidence type="ECO:0000313" key="3">
    <source>
        <dbReference type="Proteomes" id="UP001386955"/>
    </source>
</evidence>
<organism evidence="2 3">
    <name type="scientific">Psophocarpus tetragonolobus</name>
    <name type="common">Winged bean</name>
    <name type="synonym">Dolichos tetragonolobus</name>
    <dbReference type="NCBI Taxonomy" id="3891"/>
    <lineage>
        <taxon>Eukaryota</taxon>
        <taxon>Viridiplantae</taxon>
        <taxon>Streptophyta</taxon>
        <taxon>Embryophyta</taxon>
        <taxon>Tracheophyta</taxon>
        <taxon>Spermatophyta</taxon>
        <taxon>Magnoliopsida</taxon>
        <taxon>eudicotyledons</taxon>
        <taxon>Gunneridae</taxon>
        <taxon>Pentapetalae</taxon>
        <taxon>rosids</taxon>
        <taxon>fabids</taxon>
        <taxon>Fabales</taxon>
        <taxon>Fabaceae</taxon>
        <taxon>Papilionoideae</taxon>
        <taxon>50 kb inversion clade</taxon>
        <taxon>NPAAA clade</taxon>
        <taxon>indigoferoid/millettioid clade</taxon>
        <taxon>Phaseoleae</taxon>
        <taxon>Psophocarpus</taxon>
    </lineage>
</organism>
<keyword evidence="3" id="KW-1185">Reference proteome</keyword>
<comment type="caution">
    <text evidence="2">The sequence shown here is derived from an EMBL/GenBank/DDBJ whole genome shotgun (WGS) entry which is preliminary data.</text>
</comment>